<keyword evidence="2" id="KW-0812">Transmembrane</keyword>
<comment type="caution">
    <text evidence="3">The sequence shown here is derived from an EMBL/GenBank/DDBJ whole genome shotgun (WGS) entry which is preliminary data.</text>
</comment>
<feature type="region of interest" description="Disordered" evidence="1">
    <location>
        <begin position="37"/>
        <end position="61"/>
    </location>
</feature>
<sequence>MLDTIIVIAIVCVAAYFVGRRFLRPFTSKQASCGCSGCGQSGSCCGSSKDGPEKSDCCGPR</sequence>
<feature type="compositionally biased region" description="Basic and acidic residues" evidence="1">
    <location>
        <begin position="50"/>
        <end position="61"/>
    </location>
</feature>
<keyword evidence="2" id="KW-0472">Membrane</keyword>
<organism evidence="3 4">
    <name type="scientific">Pseudodesulfovibrio indicus</name>
    <dbReference type="NCBI Taxonomy" id="1716143"/>
    <lineage>
        <taxon>Bacteria</taxon>
        <taxon>Pseudomonadati</taxon>
        <taxon>Thermodesulfobacteriota</taxon>
        <taxon>Desulfovibrionia</taxon>
        <taxon>Desulfovibrionales</taxon>
        <taxon>Desulfovibrionaceae</taxon>
    </lineage>
</organism>
<evidence type="ECO:0000313" key="4">
    <source>
        <dbReference type="Proteomes" id="UP000295506"/>
    </source>
</evidence>
<evidence type="ECO:0000256" key="1">
    <source>
        <dbReference type="SAM" id="MobiDB-lite"/>
    </source>
</evidence>
<keyword evidence="2" id="KW-1133">Transmembrane helix</keyword>
<dbReference type="RefSeq" id="WP_078063750.1">
    <property type="nucleotide sequence ID" value="NZ_CP014206.1"/>
</dbReference>
<dbReference type="AlphaFoldDB" id="A0AA94PWM4"/>
<reference evidence="3 4" key="1">
    <citation type="submission" date="2019-03" db="EMBL/GenBank/DDBJ databases">
        <title>Genomic Encyclopedia of Type Strains, Phase IV (KMG-IV): sequencing the most valuable type-strain genomes for metagenomic binning, comparative biology and taxonomic classification.</title>
        <authorList>
            <person name="Goeker M."/>
        </authorList>
    </citation>
    <scope>NUCLEOTIDE SEQUENCE [LARGE SCALE GENOMIC DNA]</scope>
    <source>
        <strain evidence="3 4">DSM 101483</strain>
    </source>
</reference>
<evidence type="ECO:0000313" key="3">
    <source>
        <dbReference type="EMBL" id="TDT89881.1"/>
    </source>
</evidence>
<accession>A0AA94PWM4</accession>
<proteinExistence type="predicted"/>
<dbReference type="Proteomes" id="UP000295506">
    <property type="component" value="Unassembled WGS sequence"/>
</dbReference>
<feature type="transmembrane region" description="Helical" evidence="2">
    <location>
        <begin position="6"/>
        <end position="23"/>
    </location>
</feature>
<dbReference type="EMBL" id="SOBK01000003">
    <property type="protein sequence ID" value="TDT89881.1"/>
    <property type="molecule type" value="Genomic_DNA"/>
</dbReference>
<name>A0AA94PWM4_9BACT</name>
<gene>
    <name evidence="3" type="ORF">EDC59_103179</name>
</gene>
<protein>
    <submittedName>
        <fullName evidence="3">Attachment p12 family protein</fullName>
    </submittedName>
</protein>
<dbReference type="Pfam" id="PF12669">
    <property type="entry name" value="FeoB_associated"/>
    <property type="match status" value="1"/>
</dbReference>
<evidence type="ECO:0000256" key="2">
    <source>
        <dbReference type="SAM" id="Phobius"/>
    </source>
</evidence>